<keyword evidence="2" id="KW-0472">Membrane</keyword>
<keyword evidence="2" id="KW-1133">Transmembrane helix</keyword>
<evidence type="ECO:0000259" key="3">
    <source>
        <dbReference type="SMART" id="SM00256"/>
    </source>
</evidence>
<dbReference type="InterPro" id="IPR001810">
    <property type="entry name" value="F-box_dom"/>
</dbReference>
<evidence type="ECO:0000313" key="5">
    <source>
        <dbReference type="Proteomes" id="UP001313282"/>
    </source>
</evidence>
<dbReference type="Gene3D" id="1.20.1280.50">
    <property type="match status" value="1"/>
</dbReference>
<accession>A0AAN8R9P3</accession>
<feature type="transmembrane region" description="Helical" evidence="2">
    <location>
        <begin position="172"/>
        <end position="196"/>
    </location>
</feature>
<organism evidence="4 5">
    <name type="scientific">Orbilia javanica</name>
    <dbReference type="NCBI Taxonomy" id="47235"/>
    <lineage>
        <taxon>Eukaryota</taxon>
        <taxon>Fungi</taxon>
        <taxon>Dikarya</taxon>
        <taxon>Ascomycota</taxon>
        <taxon>Pezizomycotina</taxon>
        <taxon>Orbiliomycetes</taxon>
        <taxon>Orbiliales</taxon>
        <taxon>Orbiliaceae</taxon>
        <taxon>Orbilia</taxon>
    </lineage>
</organism>
<evidence type="ECO:0000256" key="2">
    <source>
        <dbReference type="SAM" id="Phobius"/>
    </source>
</evidence>
<keyword evidence="2" id="KW-0812">Transmembrane</keyword>
<dbReference type="AlphaFoldDB" id="A0AAN8R9P3"/>
<gene>
    <name evidence="4" type="ORF">TWF718_002200</name>
</gene>
<dbReference type="Pfam" id="PF00646">
    <property type="entry name" value="F-box"/>
    <property type="match status" value="1"/>
</dbReference>
<dbReference type="EMBL" id="JAVHNR010000010">
    <property type="protein sequence ID" value="KAK6331652.1"/>
    <property type="molecule type" value="Genomic_DNA"/>
</dbReference>
<comment type="caution">
    <text evidence="4">The sequence shown here is derived from an EMBL/GenBank/DDBJ whole genome shotgun (WGS) entry which is preliminary data.</text>
</comment>
<sequence length="367" mass="42578">MQMRFRLGSREPVSAKGKQPETTSPIFLIHEILEGILLEVPAIDLLLNCRAVCKTWKDLIESTSPDLKYYSLSGLKRPVTVPNGEQRKPQTPPLERGHAARPHSTTKPTEILTPLAVDILGIFWKRLAKKTVTTMKHRPEKEDRESLHLFRRFYKAMHFGTRSYDSSRESGFFYTTSMIVIFFFFVPIATPIYHFYDKLLRPIGPTHLKQRHFRHVCVRLIRQFQPVWQKIQIFHPQDSKPRMVNVAANTNWRGRDDWWNYNLELGVKFDGLPDAAQGLMMPLIEAAYGHQPSENHPQRPGPDPYAAPTVVIDLKHKNDIDYDTRYVDYTPREVVIFGGHQPYNVSRDYKRPPGVGYVRVSDKVVIY</sequence>
<name>A0AAN8R9P3_9PEZI</name>
<protein>
    <recommendedName>
        <fullName evidence="3">F-box domain-containing protein</fullName>
    </recommendedName>
</protein>
<keyword evidence="5" id="KW-1185">Reference proteome</keyword>
<evidence type="ECO:0000256" key="1">
    <source>
        <dbReference type="SAM" id="MobiDB-lite"/>
    </source>
</evidence>
<feature type="domain" description="F-box" evidence="3">
    <location>
        <begin position="28"/>
        <end position="69"/>
    </location>
</feature>
<dbReference type="SMART" id="SM00256">
    <property type="entry name" value="FBOX"/>
    <property type="match status" value="1"/>
</dbReference>
<feature type="region of interest" description="Disordered" evidence="1">
    <location>
        <begin position="1"/>
        <end position="20"/>
    </location>
</feature>
<evidence type="ECO:0000313" key="4">
    <source>
        <dbReference type="EMBL" id="KAK6331652.1"/>
    </source>
</evidence>
<dbReference type="InterPro" id="IPR036047">
    <property type="entry name" value="F-box-like_dom_sf"/>
</dbReference>
<dbReference type="Proteomes" id="UP001313282">
    <property type="component" value="Unassembled WGS sequence"/>
</dbReference>
<dbReference type="SUPFAM" id="SSF81383">
    <property type="entry name" value="F-box domain"/>
    <property type="match status" value="1"/>
</dbReference>
<proteinExistence type="predicted"/>
<reference evidence="4 5" key="1">
    <citation type="submission" date="2019-10" db="EMBL/GenBank/DDBJ databases">
        <authorList>
            <person name="Palmer J.M."/>
        </authorList>
    </citation>
    <scope>NUCLEOTIDE SEQUENCE [LARGE SCALE GENOMIC DNA]</scope>
    <source>
        <strain evidence="4 5">TWF718</strain>
    </source>
</reference>
<feature type="region of interest" description="Disordered" evidence="1">
    <location>
        <begin position="79"/>
        <end position="106"/>
    </location>
</feature>